<dbReference type="Pfam" id="PF01266">
    <property type="entry name" value="DAO"/>
    <property type="match status" value="1"/>
</dbReference>
<dbReference type="SUPFAM" id="SSF51905">
    <property type="entry name" value="FAD/NAD(P)-binding domain"/>
    <property type="match status" value="1"/>
</dbReference>
<dbReference type="RefSeq" id="WP_147666615.1">
    <property type="nucleotide sequence ID" value="NZ_CP120678.1"/>
</dbReference>
<dbReference type="InterPro" id="IPR036922">
    <property type="entry name" value="Rieske_2Fe-2S_sf"/>
</dbReference>
<dbReference type="InterPro" id="IPR036188">
    <property type="entry name" value="FAD/NAD-bd_sf"/>
</dbReference>
<dbReference type="Pfam" id="PF00355">
    <property type="entry name" value="Rieske"/>
    <property type="match status" value="1"/>
</dbReference>
<dbReference type="Gene3D" id="3.50.50.60">
    <property type="entry name" value="FAD/NAD(P)-binding domain"/>
    <property type="match status" value="1"/>
</dbReference>
<keyword evidence="1" id="KW-0001">2Fe-2S</keyword>
<keyword evidence="3" id="KW-0408">Iron</keyword>
<dbReference type="GO" id="GO:0046872">
    <property type="term" value="F:metal ion binding"/>
    <property type="evidence" value="ECO:0007669"/>
    <property type="project" value="UniProtKB-KW"/>
</dbReference>
<evidence type="ECO:0000259" key="6">
    <source>
        <dbReference type="PROSITE" id="PS51296"/>
    </source>
</evidence>
<evidence type="ECO:0000256" key="3">
    <source>
        <dbReference type="ARBA" id="ARBA00023004"/>
    </source>
</evidence>
<dbReference type="AlphaFoldDB" id="A0A9Y2AGE5"/>
<dbReference type="GO" id="GO:0016705">
    <property type="term" value="F:oxidoreductase activity, acting on paired donors, with incorporation or reduction of molecular oxygen"/>
    <property type="evidence" value="ECO:0007669"/>
    <property type="project" value="UniProtKB-ARBA"/>
</dbReference>
<dbReference type="GO" id="GO:0051537">
    <property type="term" value="F:2 iron, 2 sulfur cluster binding"/>
    <property type="evidence" value="ECO:0007669"/>
    <property type="project" value="UniProtKB-KW"/>
</dbReference>
<dbReference type="PANTHER" id="PTHR13847:SF274">
    <property type="entry name" value="RIESKE 2FE-2S IRON-SULFUR PROTEIN YHFW-RELATED"/>
    <property type="match status" value="1"/>
</dbReference>
<dbReference type="Proteomes" id="UP001243623">
    <property type="component" value="Chromosome"/>
</dbReference>
<organism evidence="7 8">
    <name type="scientific">Selenobaculum gibii</name>
    <dbReference type="NCBI Taxonomy" id="3054208"/>
    <lineage>
        <taxon>Bacteria</taxon>
        <taxon>Bacillati</taxon>
        <taxon>Bacillota</taxon>
        <taxon>Negativicutes</taxon>
        <taxon>Selenomonadales</taxon>
        <taxon>Selenomonadaceae</taxon>
        <taxon>Selenobaculum</taxon>
    </lineage>
</organism>
<gene>
    <name evidence="7" type="ORF">P3F81_02545</name>
</gene>
<dbReference type="GO" id="GO:0004497">
    <property type="term" value="F:monooxygenase activity"/>
    <property type="evidence" value="ECO:0007669"/>
    <property type="project" value="UniProtKB-ARBA"/>
</dbReference>
<sequence length="432" mass="48729">MQSIWTESSQRLNFKSLKGDVKTDVLIIGGGMAGILIAYFLEQAGVDYMLVEGKTIGDGITKNTTAKITSQHGLIYDKLIHDNGVEKAKQYLDANQLALKRYKEICENIDCDFEEKSAYTYSLSDRIKIEREIKAVYRLGLVAEFIEDLPLPFKTCGAIEFKNQAQFHPLKFINAIAKNLNIYENTFIKELGENAVITNAGKIIPQKIIVATHFPVINKHGMFFLKMYQHRSYVIALEDAQNIHGMYVDEAQEGMSFRNYKNLLFIGGGDHRTGEEGGNWKELRGFARKYYPNAIERYAWATQDCMTLDGIPYIGEYATNTPNLYVATGFNKWGMTSSMISAIILSDMIIGRDNPFEELFSPNRSMLKPQLLLNGVAAVVNLLKPKTKRCPHLGCALTWNKVEQTWDCPCHGSRFEKNGDLIDNPATGSLKK</sequence>
<name>A0A9Y2AGE5_9FIRM</name>
<keyword evidence="8" id="KW-1185">Reference proteome</keyword>
<feature type="transmembrane region" description="Helical" evidence="5">
    <location>
        <begin position="21"/>
        <end position="41"/>
    </location>
</feature>
<dbReference type="GO" id="GO:0005737">
    <property type="term" value="C:cytoplasm"/>
    <property type="evidence" value="ECO:0007669"/>
    <property type="project" value="TreeGrafter"/>
</dbReference>
<dbReference type="KEGG" id="sgbi:P3F81_02545"/>
<evidence type="ECO:0000256" key="4">
    <source>
        <dbReference type="ARBA" id="ARBA00023014"/>
    </source>
</evidence>
<dbReference type="PANTHER" id="PTHR13847">
    <property type="entry name" value="SARCOSINE DEHYDROGENASE-RELATED"/>
    <property type="match status" value="1"/>
</dbReference>
<dbReference type="SUPFAM" id="SSF50022">
    <property type="entry name" value="ISP domain"/>
    <property type="match status" value="1"/>
</dbReference>
<keyword evidence="5" id="KW-0812">Transmembrane</keyword>
<keyword evidence="4" id="KW-0411">Iron-sulfur</keyword>
<reference evidence="7" key="1">
    <citation type="submission" date="2023-03" db="EMBL/GenBank/DDBJ databases">
        <title>Selenobaculum gbiensis gen. nov. sp. nov., a new bacterium isolated from the gut microbiota of IBD patient.</title>
        <authorList>
            <person name="Yeo S."/>
            <person name="Park H."/>
            <person name="Huh C.S."/>
        </authorList>
    </citation>
    <scope>NUCLEOTIDE SEQUENCE</scope>
    <source>
        <strain evidence="7">ICN-92133</strain>
    </source>
</reference>
<dbReference type="EMBL" id="CP120678">
    <property type="protein sequence ID" value="WIW71230.1"/>
    <property type="molecule type" value="Genomic_DNA"/>
</dbReference>
<evidence type="ECO:0000256" key="5">
    <source>
        <dbReference type="SAM" id="Phobius"/>
    </source>
</evidence>
<proteinExistence type="predicted"/>
<dbReference type="InterPro" id="IPR017941">
    <property type="entry name" value="Rieske_2Fe-2S"/>
</dbReference>
<evidence type="ECO:0000256" key="1">
    <source>
        <dbReference type="ARBA" id="ARBA00022714"/>
    </source>
</evidence>
<keyword evidence="2" id="KW-0479">Metal-binding</keyword>
<dbReference type="Gene3D" id="3.30.9.10">
    <property type="entry name" value="D-Amino Acid Oxidase, subunit A, domain 2"/>
    <property type="match status" value="1"/>
</dbReference>
<keyword evidence="5" id="KW-0472">Membrane</keyword>
<evidence type="ECO:0000313" key="8">
    <source>
        <dbReference type="Proteomes" id="UP001243623"/>
    </source>
</evidence>
<accession>A0A9Y2AGE5</accession>
<dbReference type="PROSITE" id="PS51296">
    <property type="entry name" value="RIESKE"/>
    <property type="match status" value="1"/>
</dbReference>
<dbReference type="Gene3D" id="2.102.10.10">
    <property type="entry name" value="Rieske [2Fe-2S] iron-sulphur domain"/>
    <property type="match status" value="1"/>
</dbReference>
<dbReference type="InterPro" id="IPR006076">
    <property type="entry name" value="FAD-dep_OxRdtase"/>
</dbReference>
<keyword evidence="5" id="KW-1133">Transmembrane helix</keyword>
<protein>
    <submittedName>
        <fullName evidence="7">FAD-dependent oxidoreductase</fullName>
    </submittedName>
</protein>
<evidence type="ECO:0000256" key="2">
    <source>
        <dbReference type="ARBA" id="ARBA00022723"/>
    </source>
</evidence>
<feature type="domain" description="Rieske" evidence="6">
    <location>
        <begin position="389"/>
        <end position="432"/>
    </location>
</feature>
<evidence type="ECO:0000313" key="7">
    <source>
        <dbReference type="EMBL" id="WIW71230.1"/>
    </source>
</evidence>